<dbReference type="SMART" id="SM00470">
    <property type="entry name" value="ParB"/>
    <property type="match status" value="1"/>
</dbReference>
<dbReference type="InterPro" id="IPR057240">
    <property type="entry name" value="ParB_dimer_C"/>
</dbReference>
<dbReference type="GO" id="GO:0003677">
    <property type="term" value="F:DNA binding"/>
    <property type="evidence" value="ECO:0007669"/>
    <property type="project" value="UniProtKB-KW"/>
</dbReference>
<proteinExistence type="inferred from homology"/>
<comment type="subcellular location">
    <subcellularLocation>
        <location evidence="1">Cytoplasm</location>
        <location evidence="1">Nucleoid</location>
    </subcellularLocation>
</comment>
<dbReference type="Pfam" id="PF17762">
    <property type="entry name" value="HTH_ParB"/>
    <property type="match status" value="1"/>
</dbReference>
<reference evidence="6" key="1">
    <citation type="journal article" date="2014" name="Int. J. Syst. Evol. Microbiol.">
        <title>Complete genome sequence of Corynebacterium casei LMG S-19264T (=DSM 44701T), isolated from a smear-ripened cheese.</title>
        <authorList>
            <consortium name="US DOE Joint Genome Institute (JGI-PGF)"/>
            <person name="Walter F."/>
            <person name="Albersmeier A."/>
            <person name="Kalinowski J."/>
            <person name="Ruckert C."/>
        </authorList>
    </citation>
    <scope>NUCLEOTIDE SEQUENCE</scope>
    <source>
        <strain evidence="6">CGMCC 1.15533</strain>
    </source>
</reference>
<feature type="domain" description="ParB-like N-terminal" evidence="5">
    <location>
        <begin position="5"/>
        <end position="95"/>
    </location>
</feature>
<evidence type="ECO:0000256" key="2">
    <source>
        <dbReference type="ARBA" id="ARBA00006295"/>
    </source>
</evidence>
<dbReference type="InterPro" id="IPR050336">
    <property type="entry name" value="Chromosome_partition/occlusion"/>
</dbReference>
<dbReference type="EMBL" id="BMJN01000001">
    <property type="protein sequence ID" value="GGE23995.1"/>
    <property type="molecule type" value="Genomic_DNA"/>
</dbReference>
<dbReference type="PANTHER" id="PTHR33375:SF1">
    <property type="entry name" value="CHROMOSOME-PARTITIONING PROTEIN PARB-RELATED"/>
    <property type="match status" value="1"/>
</dbReference>
<reference evidence="6" key="2">
    <citation type="submission" date="2020-09" db="EMBL/GenBank/DDBJ databases">
        <authorList>
            <person name="Sun Q."/>
            <person name="Zhou Y."/>
        </authorList>
    </citation>
    <scope>NUCLEOTIDE SEQUENCE</scope>
    <source>
        <strain evidence="6">CGMCC 1.15533</strain>
    </source>
</reference>
<protein>
    <submittedName>
        <fullName evidence="6">Chromosome partitioning protein ParB</fullName>
    </submittedName>
</protein>
<dbReference type="FunFam" id="1.10.10.2830:FF:000001">
    <property type="entry name" value="Chromosome partitioning protein ParB"/>
    <property type="match status" value="1"/>
</dbReference>
<dbReference type="Gene3D" id="1.10.10.2830">
    <property type="match status" value="1"/>
</dbReference>
<comment type="similarity">
    <text evidence="2">Belongs to the ParB family.</text>
</comment>
<name>A0A917A411_9STRE</name>
<dbReference type="Pfam" id="PF23552">
    <property type="entry name" value="ParB_C"/>
    <property type="match status" value="1"/>
</dbReference>
<dbReference type="InterPro" id="IPR036086">
    <property type="entry name" value="ParB/Sulfiredoxin_sf"/>
</dbReference>
<dbReference type="GO" id="GO:0045881">
    <property type="term" value="P:positive regulation of sporulation resulting in formation of a cellular spore"/>
    <property type="evidence" value="ECO:0007669"/>
    <property type="project" value="TreeGrafter"/>
</dbReference>
<dbReference type="GO" id="GO:0009295">
    <property type="term" value="C:nucleoid"/>
    <property type="evidence" value="ECO:0007669"/>
    <property type="project" value="UniProtKB-SubCell"/>
</dbReference>
<evidence type="ECO:0000313" key="6">
    <source>
        <dbReference type="EMBL" id="GGE23995.1"/>
    </source>
</evidence>
<dbReference type="SUPFAM" id="SSF110849">
    <property type="entry name" value="ParB/Sulfiredoxin"/>
    <property type="match status" value="1"/>
</dbReference>
<evidence type="ECO:0000313" key="7">
    <source>
        <dbReference type="Proteomes" id="UP000660801"/>
    </source>
</evidence>
<evidence type="ECO:0000256" key="1">
    <source>
        <dbReference type="ARBA" id="ARBA00004453"/>
    </source>
</evidence>
<dbReference type="Proteomes" id="UP000660801">
    <property type="component" value="Unassembled WGS sequence"/>
</dbReference>
<dbReference type="GO" id="GO:0005694">
    <property type="term" value="C:chromosome"/>
    <property type="evidence" value="ECO:0007669"/>
    <property type="project" value="TreeGrafter"/>
</dbReference>
<dbReference type="InterPro" id="IPR004437">
    <property type="entry name" value="ParB/RepB/Spo0J"/>
</dbReference>
<dbReference type="FunFam" id="3.90.1530.30:FF:000001">
    <property type="entry name" value="Chromosome partitioning protein ParB"/>
    <property type="match status" value="1"/>
</dbReference>
<dbReference type="AlphaFoldDB" id="A0A917A411"/>
<dbReference type="Pfam" id="PF02195">
    <property type="entry name" value="ParB_N"/>
    <property type="match status" value="1"/>
</dbReference>
<sequence length="255" mass="29579">MEHYQQIPLSDIQVNPYQPRKEFDPKKLQELAQSIRENGIIQPIIVRKSNIIGYELLAGERRFRAAKLAGLTKISAIIKELSDDDMIQHAIIENLQRENLNPIEEAESYQHLIDRGLTHQEIAESIGKSRPYISNILRLLALPDDIQKSVKDGRLSQAHARVLIPLKKEEQEHWFQIIEKEAPSVRWLEKAIQTSTLNKKTNQKSQFIQAEEEKLRKKLGVEVQIKIRSQKEQNGTLSISFSNLEEYQRIINSFK</sequence>
<dbReference type="SUPFAM" id="SSF109709">
    <property type="entry name" value="KorB DNA-binding domain-like"/>
    <property type="match status" value="1"/>
</dbReference>
<evidence type="ECO:0000256" key="3">
    <source>
        <dbReference type="ARBA" id="ARBA00022829"/>
    </source>
</evidence>
<dbReference type="NCBIfam" id="TIGR00180">
    <property type="entry name" value="parB_part"/>
    <property type="match status" value="1"/>
</dbReference>
<accession>A0A917A411</accession>
<dbReference type="PANTHER" id="PTHR33375">
    <property type="entry name" value="CHROMOSOME-PARTITIONING PROTEIN PARB-RELATED"/>
    <property type="match status" value="1"/>
</dbReference>
<organism evidence="6 7">
    <name type="scientific">Streptococcus himalayensis</name>
    <dbReference type="NCBI Taxonomy" id="1888195"/>
    <lineage>
        <taxon>Bacteria</taxon>
        <taxon>Bacillati</taxon>
        <taxon>Bacillota</taxon>
        <taxon>Bacilli</taxon>
        <taxon>Lactobacillales</taxon>
        <taxon>Streptococcaceae</taxon>
        <taxon>Streptococcus</taxon>
    </lineage>
</organism>
<gene>
    <name evidence="6" type="ORF">GCM10011510_01400</name>
</gene>
<keyword evidence="3" id="KW-0159">Chromosome partition</keyword>
<dbReference type="Gene3D" id="3.90.1530.30">
    <property type="match status" value="1"/>
</dbReference>
<dbReference type="InterPro" id="IPR041468">
    <property type="entry name" value="HTH_ParB/Spo0J"/>
</dbReference>
<dbReference type="RefSeq" id="WP_068990086.1">
    <property type="nucleotide sequence ID" value="NZ_BMJN01000001.1"/>
</dbReference>
<keyword evidence="4" id="KW-0238">DNA-binding</keyword>
<dbReference type="InterPro" id="IPR003115">
    <property type="entry name" value="ParB_N"/>
</dbReference>
<evidence type="ECO:0000256" key="4">
    <source>
        <dbReference type="ARBA" id="ARBA00023125"/>
    </source>
</evidence>
<dbReference type="CDD" id="cd16393">
    <property type="entry name" value="SPO0J_N"/>
    <property type="match status" value="1"/>
</dbReference>
<evidence type="ECO:0000259" key="5">
    <source>
        <dbReference type="SMART" id="SM00470"/>
    </source>
</evidence>
<keyword evidence="7" id="KW-1185">Reference proteome</keyword>
<comment type="caution">
    <text evidence="6">The sequence shown here is derived from an EMBL/GenBank/DDBJ whole genome shotgun (WGS) entry which is preliminary data.</text>
</comment>
<dbReference type="GO" id="GO:0007059">
    <property type="term" value="P:chromosome segregation"/>
    <property type="evidence" value="ECO:0007669"/>
    <property type="project" value="UniProtKB-KW"/>
</dbReference>
<dbReference type="OrthoDB" id="9802051at2"/>